<dbReference type="Proteomes" id="UP000001402">
    <property type="component" value="Chromosome"/>
</dbReference>
<dbReference type="AlphaFoldDB" id="E6VIN3"/>
<dbReference type="KEGG" id="rpx:Rpdx1_3901"/>
<dbReference type="eggNOG" id="ENOG50332ZX">
    <property type="taxonomic scope" value="Bacteria"/>
</dbReference>
<dbReference type="HOGENOM" id="CLU_179252_0_0_5"/>
<protein>
    <submittedName>
        <fullName evidence="1">Uncharacterized protein</fullName>
    </submittedName>
</protein>
<gene>
    <name evidence="1" type="ordered locus">Rpdx1_3901</name>
</gene>
<dbReference type="BioCyc" id="RPAL652103:RPDX1_RS25350-MONOMER"/>
<name>E6VIN3_RHOPX</name>
<reference evidence="1" key="1">
    <citation type="submission" date="2010-12" db="EMBL/GenBank/DDBJ databases">
        <title>Complete sequence of Rhodopseudomonas palustris DX-1.</title>
        <authorList>
            <consortium name="US DOE Joint Genome Institute"/>
            <person name="Lucas S."/>
            <person name="Copeland A."/>
            <person name="Lapidus A."/>
            <person name="Cheng J.-F."/>
            <person name="Goodwin L."/>
            <person name="Pitluck S."/>
            <person name="Misra M."/>
            <person name="Chertkov O."/>
            <person name="Detter J.C."/>
            <person name="Han C."/>
            <person name="Tapia R."/>
            <person name="Land M."/>
            <person name="Hauser L."/>
            <person name="Kyrpides N."/>
            <person name="Ivanova N."/>
            <person name="Ovchinnikova G."/>
            <person name="Logan B."/>
            <person name="Oda Y."/>
            <person name="Harwood C."/>
            <person name="Woyke T."/>
        </authorList>
    </citation>
    <scope>NUCLEOTIDE SEQUENCE [LARGE SCALE GENOMIC DNA]</scope>
    <source>
        <strain evidence="1">DX-1</strain>
    </source>
</reference>
<evidence type="ECO:0000313" key="2">
    <source>
        <dbReference type="Proteomes" id="UP000001402"/>
    </source>
</evidence>
<dbReference type="OrthoDB" id="1260906at2"/>
<evidence type="ECO:0000313" key="1">
    <source>
        <dbReference type="EMBL" id="ADU45460.1"/>
    </source>
</evidence>
<proteinExistence type="predicted"/>
<organism evidence="1 2">
    <name type="scientific">Rhodopseudomonas palustris (strain DX-1)</name>
    <dbReference type="NCBI Taxonomy" id="652103"/>
    <lineage>
        <taxon>Bacteria</taxon>
        <taxon>Pseudomonadati</taxon>
        <taxon>Pseudomonadota</taxon>
        <taxon>Alphaproteobacteria</taxon>
        <taxon>Hyphomicrobiales</taxon>
        <taxon>Nitrobacteraceae</taxon>
        <taxon>Rhodopseudomonas</taxon>
    </lineage>
</organism>
<sequence length="94" mass="10922">MARKNEPYRYCIVESYCPARTSGLHGPVHIRPIEGQPFPPHLHVECSKELSDTNRYKVGTRFKIRAKLTDRRGSGEFVYSYFGWPYEVLGPDDF</sequence>
<accession>E6VIN3</accession>
<dbReference type="EMBL" id="CP002418">
    <property type="protein sequence ID" value="ADU45460.1"/>
    <property type="molecule type" value="Genomic_DNA"/>
</dbReference>